<sequence length="206" mass="22767">MLLFGGYRRVSRKNVLGHATRSTLYREIVRRPGSDAATLAEATGTNENTLRYHLMKLVETGTIITFVRPGVVRYFPNQGRYSPFEQVLIHYILNDTPCAILQFLSHCPGMTRQELANALDISGPSVSRQMEGLIADGVVENRSDGRSNHYFLTKDACRALKRPADGEPTILQHPALPGGAYPCHREDTAREAIAVQAPSLPRIPGV</sequence>
<dbReference type="CDD" id="cd00090">
    <property type="entry name" value="HTH_ARSR"/>
    <property type="match status" value="2"/>
</dbReference>
<dbReference type="PANTHER" id="PTHR36216">
    <property type="entry name" value="TRANSCRIPTIONAL REGULATOR, TRMB"/>
    <property type="match status" value="1"/>
</dbReference>
<dbReference type="Gene3D" id="1.10.10.10">
    <property type="entry name" value="Winged helix-like DNA-binding domain superfamily/Winged helix DNA-binding domain"/>
    <property type="match status" value="2"/>
</dbReference>
<dbReference type="SMART" id="SM00418">
    <property type="entry name" value="HTH_ARSR"/>
    <property type="match status" value="1"/>
</dbReference>
<dbReference type="EMBL" id="LNQE01001705">
    <property type="protein sequence ID" value="KUG14071.1"/>
    <property type="molecule type" value="Genomic_DNA"/>
</dbReference>
<feature type="domain" description="HTH arsR-type" evidence="1">
    <location>
        <begin position="88"/>
        <end position="162"/>
    </location>
</feature>
<evidence type="ECO:0000259" key="1">
    <source>
        <dbReference type="SMART" id="SM00418"/>
    </source>
</evidence>
<dbReference type="PANTHER" id="PTHR36216:SF1">
    <property type="entry name" value="HTH ARSR-TYPE DOMAIN-CONTAINING PROTEIN"/>
    <property type="match status" value="1"/>
</dbReference>
<reference evidence="2" key="1">
    <citation type="journal article" date="2015" name="Proc. Natl. Acad. Sci. U.S.A.">
        <title>Networks of energetic and metabolic interactions define dynamics in microbial communities.</title>
        <authorList>
            <person name="Embree M."/>
            <person name="Liu J.K."/>
            <person name="Al-Bassam M.M."/>
            <person name="Zengler K."/>
        </authorList>
    </citation>
    <scope>NUCLEOTIDE SEQUENCE</scope>
</reference>
<evidence type="ECO:0000313" key="2">
    <source>
        <dbReference type="EMBL" id="KUG14071.1"/>
    </source>
</evidence>
<dbReference type="AlphaFoldDB" id="A0A0W8EZN0"/>
<proteinExistence type="predicted"/>
<dbReference type="InterPro" id="IPR036388">
    <property type="entry name" value="WH-like_DNA-bd_sf"/>
</dbReference>
<dbReference type="InterPro" id="IPR036390">
    <property type="entry name" value="WH_DNA-bd_sf"/>
</dbReference>
<dbReference type="SUPFAM" id="SSF46785">
    <property type="entry name" value="Winged helix' DNA-binding domain"/>
    <property type="match status" value="2"/>
</dbReference>
<name>A0A0W8EZN0_9ZZZZ</name>
<organism evidence="2">
    <name type="scientific">hydrocarbon metagenome</name>
    <dbReference type="NCBI Taxonomy" id="938273"/>
    <lineage>
        <taxon>unclassified sequences</taxon>
        <taxon>metagenomes</taxon>
        <taxon>ecological metagenomes</taxon>
    </lineage>
</organism>
<dbReference type="InterPro" id="IPR011991">
    <property type="entry name" value="ArsR-like_HTH"/>
</dbReference>
<gene>
    <name evidence="2" type="ORF">ASZ90_016282</name>
</gene>
<accession>A0A0W8EZN0</accession>
<dbReference type="InterPro" id="IPR001845">
    <property type="entry name" value="HTH_ArsR_DNA-bd_dom"/>
</dbReference>
<comment type="caution">
    <text evidence="2">The sequence shown here is derived from an EMBL/GenBank/DDBJ whole genome shotgun (WGS) entry which is preliminary data.</text>
</comment>
<protein>
    <submittedName>
        <fullName evidence="2">Transcriptional regulator, arsr family</fullName>
    </submittedName>
</protein>
<dbReference type="Pfam" id="PF13412">
    <property type="entry name" value="HTH_24"/>
    <property type="match status" value="1"/>
</dbReference>
<dbReference type="GO" id="GO:0003700">
    <property type="term" value="F:DNA-binding transcription factor activity"/>
    <property type="evidence" value="ECO:0007669"/>
    <property type="project" value="InterPro"/>
</dbReference>